<sequence>MKLNQLALVSVLWLATTKIVSAADTQQELFLYSLPELEDAGLLVEHQDTATPLAATDLSLPVELEYDAPCDVKCGVSMTGLVLLHMIVEGKADQEYRYSLMNPNYEP</sequence>
<feature type="signal peptide" evidence="1">
    <location>
        <begin position="1"/>
        <end position="22"/>
    </location>
</feature>
<comment type="caution">
    <text evidence="2">The sequence shown here is derived from an EMBL/GenBank/DDBJ whole genome shotgun (WGS) entry which is preliminary data.</text>
</comment>
<proteinExistence type="predicted"/>
<gene>
    <name evidence="2" type="ORF">APB76_15665</name>
</gene>
<dbReference type="EMBL" id="LLEI02000043">
    <property type="protein sequence ID" value="OAJ93397.1"/>
    <property type="molecule type" value="Genomic_DNA"/>
</dbReference>
<name>A0A177XXS7_9VIBR</name>
<evidence type="ECO:0000313" key="2">
    <source>
        <dbReference type="EMBL" id="OAJ93397.1"/>
    </source>
</evidence>
<evidence type="ECO:0000313" key="3">
    <source>
        <dbReference type="Proteomes" id="UP000078406"/>
    </source>
</evidence>
<organism evidence="2 3">
    <name type="scientific">Vibrio bivalvicida</name>
    <dbReference type="NCBI Taxonomy" id="1276888"/>
    <lineage>
        <taxon>Bacteria</taxon>
        <taxon>Pseudomonadati</taxon>
        <taxon>Pseudomonadota</taxon>
        <taxon>Gammaproteobacteria</taxon>
        <taxon>Vibrionales</taxon>
        <taxon>Vibrionaceae</taxon>
        <taxon>Vibrio</taxon>
        <taxon>Vibrio oreintalis group</taxon>
    </lineage>
</organism>
<feature type="chain" id="PRO_5008079309" evidence="1">
    <location>
        <begin position="23"/>
        <end position="107"/>
    </location>
</feature>
<protein>
    <submittedName>
        <fullName evidence="2">Uncharacterized protein</fullName>
    </submittedName>
</protein>
<accession>A0A177XXS7</accession>
<dbReference type="AlphaFoldDB" id="A0A177XXS7"/>
<dbReference type="RefSeq" id="WP_054961873.1">
    <property type="nucleotide sequence ID" value="NZ_LLEI02000043.1"/>
</dbReference>
<evidence type="ECO:0000256" key="1">
    <source>
        <dbReference type="SAM" id="SignalP"/>
    </source>
</evidence>
<reference evidence="2 3" key="1">
    <citation type="journal article" date="2016" name="Syst. Appl. Microbiol.">
        <title>Vibrio bivalvicida sp. nov., a novel larval pathogen for bivalve molluscs reared in a hatchery.</title>
        <authorList>
            <person name="Dubert J."/>
            <person name="Romalde J.L."/>
            <person name="Prado S."/>
            <person name="Barja J.L."/>
        </authorList>
    </citation>
    <scope>NUCLEOTIDE SEQUENCE [LARGE SCALE GENOMIC DNA]</scope>
    <source>
        <strain evidence="2 3">605</strain>
    </source>
</reference>
<keyword evidence="1" id="KW-0732">Signal</keyword>
<dbReference type="Proteomes" id="UP000078406">
    <property type="component" value="Unassembled WGS sequence"/>
</dbReference>